<dbReference type="EMBL" id="AF250284">
    <property type="protein sequence ID" value="AAG02982.1"/>
    <property type="molecule type" value="Genomic_DNA"/>
</dbReference>
<evidence type="ECO:0000256" key="1">
    <source>
        <dbReference type="SAM" id="Phobius"/>
    </source>
</evidence>
<dbReference type="KEGG" id="vg:1494878"/>
<dbReference type="RefSeq" id="NP_064779.1">
    <property type="nucleotide sequence ID" value="NC_002520.1"/>
</dbReference>
<keyword evidence="1" id="KW-0472">Membrane</keyword>
<evidence type="ECO:0000313" key="3">
    <source>
        <dbReference type="Proteomes" id="UP000000872"/>
    </source>
</evidence>
<protein>
    <submittedName>
        <fullName evidence="2">AMVITR10</fullName>
    </submittedName>
</protein>
<dbReference type="Proteomes" id="UP000000872">
    <property type="component" value="Segment"/>
</dbReference>
<dbReference type="KEGG" id="vg:1494866"/>
<proteinExistence type="predicted"/>
<keyword evidence="1" id="KW-1133">Transmembrane helix</keyword>
<keyword evidence="3" id="KW-1185">Reference proteome</keyword>
<accession>Q9DGT4</accession>
<name>Q9DGT4_AMEPV</name>
<evidence type="ECO:0000313" key="2">
    <source>
        <dbReference type="EMBL" id="AAG02994.1"/>
    </source>
</evidence>
<sequence length="166" mass="20225">MNKIQVIGFNNLTLLNIQILSINKKTYAKITTIENNRPHWVFDLYFYIKITRFFRTIYEYSIYGTVPIENNERYIRIYNNTTFKLFHAEPLGRLLIYDKNGELLFPINVIYIWNLDSLKIVDYAILTLNNIYNLFLYFVIFIMFIIYYLYIYINNRKDVLKKNNIH</sequence>
<reference evidence="2 3" key="1">
    <citation type="journal article" date="2000" name="Virology">
        <title>Complete genomic sequence of the Amsacta moorei entomopoxvirus: analysis and comparison with other poxviruses.</title>
        <authorList>
            <person name="Bawden A.L."/>
            <person name="Glassberg K.J."/>
            <person name="Diggans J."/>
            <person name="Shaw R."/>
            <person name="Farmerie W."/>
            <person name="Moyer R.W."/>
        </authorList>
    </citation>
    <scope>NUCLEOTIDE SEQUENCE [LARGE SCALE GENOMIC DNA]</scope>
</reference>
<organism evidence="3">
    <name type="scientific">Amsacta moorei entomopoxvirus</name>
    <name type="common">AmEPV</name>
    <dbReference type="NCBI Taxonomy" id="28321"/>
    <lineage>
        <taxon>Viruses</taxon>
        <taxon>Varidnaviria</taxon>
        <taxon>Bamfordvirae</taxon>
        <taxon>Nucleocytoviricota</taxon>
        <taxon>Pokkesviricetes</taxon>
        <taxon>Chitovirales</taxon>
        <taxon>Poxviridae</taxon>
        <taxon>Entomopoxvirinae</taxon>
        <taxon>Betaentomopoxvirus</taxon>
    </lineage>
</organism>
<keyword evidence="1" id="KW-0812">Transmembrane</keyword>
<feature type="transmembrane region" description="Helical" evidence="1">
    <location>
        <begin position="134"/>
        <end position="153"/>
    </location>
</feature>
<dbReference type="RefSeq" id="NP_065052.1">
    <property type="nucleotide sequence ID" value="NC_002520.1"/>
</dbReference>
<gene>
    <name evidence="2" type="primary">AMVITR10</name>
</gene>
<organismHost>
    <name type="scientific">Amsacta</name>
    <dbReference type="NCBI Taxonomy" id="340055"/>
</organismHost>
<dbReference type="EMBL" id="AF250284">
    <property type="protein sequence ID" value="AAG02994.1"/>
    <property type="molecule type" value="Genomic_DNA"/>
</dbReference>